<dbReference type="InterPro" id="IPR000182">
    <property type="entry name" value="GNAT_dom"/>
</dbReference>
<keyword evidence="3" id="KW-1185">Reference proteome</keyword>
<dbReference type="CDD" id="cd04301">
    <property type="entry name" value="NAT_SF"/>
    <property type="match status" value="1"/>
</dbReference>
<dbReference type="Gene3D" id="3.40.630.30">
    <property type="match status" value="1"/>
</dbReference>
<accession>A0ABX0KMJ9</accession>
<dbReference type="Pfam" id="PF13508">
    <property type="entry name" value="Acetyltransf_7"/>
    <property type="match status" value="1"/>
</dbReference>
<feature type="domain" description="N-acetyltransferase" evidence="1">
    <location>
        <begin position="1"/>
        <end position="133"/>
    </location>
</feature>
<dbReference type="SUPFAM" id="SSF55729">
    <property type="entry name" value="Acyl-CoA N-acyltransferases (Nat)"/>
    <property type="match status" value="1"/>
</dbReference>
<evidence type="ECO:0000313" key="3">
    <source>
        <dbReference type="Proteomes" id="UP000712570"/>
    </source>
</evidence>
<evidence type="ECO:0000313" key="2">
    <source>
        <dbReference type="EMBL" id="NHQ84872.1"/>
    </source>
</evidence>
<comment type="caution">
    <text evidence="2">The sequence shown here is derived from an EMBL/GenBank/DDBJ whole genome shotgun (WGS) entry which is preliminary data.</text>
</comment>
<dbReference type="InterPro" id="IPR016181">
    <property type="entry name" value="Acyl_CoA_acyltransferase"/>
</dbReference>
<protein>
    <submittedName>
        <fullName evidence="2">GNAT family N-acetyltransferase</fullName>
    </submittedName>
</protein>
<evidence type="ECO:0000259" key="1">
    <source>
        <dbReference type="PROSITE" id="PS51186"/>
    </source>
</evidence>
<dbReference type="PROSITE" id="PS51186">
    <property type="entry name" value="GNAT"/>
    <property type="match status" value="1"/>
</dbReference>
<organism evidence="2 3">
    <name type="scientific">Iodobacter violaceini</name>
    <dbReference type="NCBI Taxonomy" id="3044271"/>
    <lineage>
        <taxon>Bacteria</taxon>
        <taxon>Pseudomonadati</taxon>
        <taxon>Pseudomonadota</taxon>
        <taxon>Betaproteobacteria</taxon>
        <taxon>Neisseriales</taxon>
        <taxon>Chitinibacteraceae</taxon>
        <taxon>Iodobacter</taxon>
    </lineage>
</organism>
<reference evidence="2 3" key="1">
    <citation type="submission" date="2020-03" db="EMBL/GenBank/DDBJ databases">
        <title>Draft genome sequence of environmentally isolated violet-colored cultures.</title>
        <authorList>
            <person name="Wilson H.S."/>
        </authorList>
    </citation>
    <scope>NUCLEOTIDE SEQUENCE [LARGE SCALE GENOMIC DNA]</scope>
    <source>
        <strain evidence="2 3">HSC-16F04</strain>
    </source>
</reference>
<dbReference type="RefSeq" id="WP_166821367.1">
    <property type="nucleotide sequence ID" value="NZ_JAAOLX010000001.1"/>
</dbReference>
<dbReference type="Proteomes" id="UP000712570">
    <property type="component" value="Unassembled WGS sequence"/>
</dbReference>
<sequence>MKITLSKINPTSTILSDFLLDKIKNSKMRSDTIHYIAKLNLEELAFISLEIPENKTYLHLYEIIVEEKHRNKGHGTQIVKEILRLAKDHNRKEIYLTPRSLDPTVSTKILIYWYESFGFKKMTNSSEMFELKL</sequence>
<name>A0ABX0KMJ9_9NEIS</name>
<proteinExistence type="predicted"/>
<dbReference type="EMBL" id="JAAOLX010000001">
    <property type="protein sequence ID" value="NHQ84872.1"/>
    <property type="molecule type" value="Genomic_DNA"/>
</dbReference>
<gene>
    <name evidence="2" type="ORF">HA050_01940</name>
</gene>